<protein>
    <submittedName>
        <fullName evidence="1">Uncharacterized protein</fullName>
    </submittedName>
</protein>
<proteinExistence type="predicted"/>
<name>A0A3G5A1D8_9VIRU</name>
<organism evidence="1">
    <name type="scientific">Harvfovirus sp</name>
    <dbReference type="NCBI Taxonomy" id="2487768"/>
    <lineage>
        <taxon>Viruses</taxon>
        <taxon>Varidnaviria</taxon>
        <taxon>Bamfordvirae</taxon>
        <taxon>Nucleocytoviricota</taxon>
        <taxon>Megaviricetes</taxon>
        <taxon>Imitervirales</taxon>
        <taxon>Mimiviridae</taxon>
        <taxon>Klosneuvirinae</taxon>
    </lineage>
</organism>
<accession>A0A3G5A1D8</accession>
<dbReference type="EMBL" id="MK072256">
    <property type="protein sequence ID" value="AYV81028.1"/>
    <property type="molecule type" value="Genomic_DNA"/>
</dbReference>
<sequence>MPPSEVRAQVCHSASSADTTLDLAERNVNSNNYQDYKPGKDFWFSISFNDWFQ</sequence>
<gene>
    <name evidence="1" type="ORF">Harvfovirus14_9</name>
</gene>
<reference evidence="1" key="1">
    <citation type="submission" date="2018-10" db="EMBL/GenBank/DDBJ databases">
        <title>Hidden diversity of soil giant viruses.</title>
        <authorList>
            <person name="Schulz F."/>
            <person name="Alteio L."/>
            <person name="Goudeau D."/>
            <person name="Ryan E.M."/>
            <person name="Malmstrom R.R."/>
            <person name="Blanchard J."/>
            <person name="Woyke T."/>
        </authorList>
    </citation>
    <scope>NUCLEOTIDE SEQUENCE</scope>
    <source>
        <strain evidence="1">HAV1</strain>
    </source>
</reference>
<evidence type="ECO:0000313" key="1">
    <source>
        <dbReference type="EMBL" id="AYV81028.1"/>
    </source>
</evidence>